<evidence type="ECO:0000313" key="3">
    <source>
        <dbReference type="Proteomes" id="UP001595711"/>
    </source>
</evidence>
<dbReference type="InterPro" id="IPR055259">
    <property type="entry name" value="YkvP/CgeB_Glyco_trans-like"/>
</dbReference>
<dbReference type="GO" id="GO:0016757">
    <property type="term" value="F:glycosyltransferase activity"/>
    <property type="evidence" value="ECO:0007669"/>
    <property type="project" value="UniProtKB-KW"/>
</dbReference>
<dbReference type="EC" id="2.4.-.-" evidence="2"/>
<evidence type="ECO:0000313" key="2">
    <source>
        <dbReference type="EMBL" id="MFC3676994.1"/>
    </source>
</evidence>
<dbReference type="SUPFAM" id="SSF53756">
    <property type="entry name" value="UDP-Glycosyltransferase/glycogen phosphorylase"/>
    <property type="match status" value="1"/>
</dbReference>
<evidence type="ECO:0000259" key="1">
    <source>
        <dbReference type="Pfam" id="PF13524"/>
    </source>
</evidence>
<organism evidence="2 3">
    <name type="scientific">Ferrovibrio xuzhouensis</name>
    <dbReference type="NCBI Taxonomy" id="1576914"/>
    <lineage>
        <taxon>Bacteria</taxon>
        <taxon>Pseudomonadati</taxon>
        <taxon>Pseudomonadota</taxon>
        <taxon>Alphaproteobacteria</taxon>
        <taxon>Rhodospirillales</taxon>
        <taxon>Rhodospirillaceae</taxon>
        <taxon>Ferrovibrio</taxon>
    </lineage>
</organism>
<keyword evidence="2" id="KW-0808">Transferase</keyword>
<dbReference type="Pfam" id="PF13524">
    <property type="entry name" value="Glyco_trans_1_2"/>
    <property type="match status" value="1"/>
</dbReference>
<gene>
    <name evidence="2" type="ORF">ACFOOQ_15655</name>
</gene>
<dbReference type="Proteomes" id="UP001595711">
    <property type="component" value="Unassembled WGS sequence"/>
</dbReference>
<proteinExistence type="predicted"/>
<feature type="domain" description="Spore protein YkvP/CgeB glycosyl transferase-like" evidence="1">
    <location>
        <begin position="200"/>
        <end position="344"/>
    </location>
</feature>
<dbReference type="RefSeq" id="WP_379728352.1">
    <property type="nucleotide sequence ID" value="NZ_JBHRYJ010000003.1"/>
</dbReference>
<dbReference type="Gene3D" id="3.40.50.2000">
    <property type="entry name" value="Glycogen Phosphorylase B"/>
    <property type="match status" value="1"/>
</dbReference>
<reference evidence="3" key="1">
    <citation type="journal article" date="2019" name="Int. J. Syst. Evol. Microbiol.">
        <title>The Global Catalogue of Microorganisms (GCM) 10K type strain sequencing project: providing services to taxonomists for standard genome sequencing and annotation.</title>
        <authorList>
            <consortium name="The Broad Institute Genomics Platform"/>
            <consortium name="The Broad Institute Genome Sequencing Center for Infectious Disease"/>
            <person name="Wu L."/>
            <person name="Ma J."/>
        </authorList>
    </citation>
    <scope>NUCLEOTIDE SEQUENCE [LARGE SCALE GENOMIC DNA]</scope>
    <source>
        <strain evidence="3">KCTC 42182</strain>
    </source>
</reference>
<dbReference type="EMBL" id="JBHRYJ010000003">
    <property type="protein sequence ID" value="MFC3676994.1"/>
    <property type="molecule type" value="Genomic_DNA"/>
</dbReference>
<keyword evidence="3" id="KW-1185">Reference proteome</keyword>
<accession>A0ABV7VHJ3</accession>
<protein>
    <submittedName>
        <fullName evidence="2">Glycosyltransferase</fullName>
        <ecNumber evidence="2">2.4.-.-</ecNumber>
    </submittedName>
</protein>
<name>A0ABV7VHJ3_9PROT</name>
<comment type="caution">
    <text evidence="2">The sequence shown here is derived from an EMBL/GenBank/DDBJ whole genome shotgun (WGS) entry which is preliminary data.</text>
</comment>
<keyword evidence="2" id="KW-0328">Glycosyltransferase</keyword>
<sequence>MRILAIASHLSATLSIHLLRPLQGLGGFEAPLLTQDAIAKLVASAPGANASQVAAFLLDKVKPDLVFSSRYNDILAEELVLACRQRNLPFIFHMDDNLMEVSPDQGADKVAFYQHPARLRALRVQMEQASLAYFSTEALRDRMVELGITMNSYVGPICAAVDLLPDLAPAAAQAPLVFGYAASAGHGEDLKLALPGIRAALERFPTARFELIGSVAPVAELAAFGDRARYEQRFMPYDDYVVDLRRRGWSLGLSPLCNNPFTRMKTYTKWVEYTAAGIPTIASDHPVYRECCAGGAARLVGDGDWHDALPALLDDAAARQTMLATARARVGRDYTVARLREQLLEAFRRAGASP</sequence>